<evidence type="ECO:0000313" key="5">
    <source>
        <dbReference type="Proteomes" id="UP000887566"/>
    </source>
</evidence>
<dbReference type="InterPro" id="IPR015590">
    <property type="entry name" value="Aldehyde_DH_dom"/>
</dbReference>
<feature type="domain" description="Aldehyde dehydrogenase" evidence="4">
    <location>
        <begin position="1"/>
        <end position="90"/>
    </location>
</feature>
<dbReference type="AlphaFoldDB" id="A0A914X841"/>
<reference evidence="6" key="1">
    <citation type="submission" date="2022-11" db="UniProtKB">
        <authorList>
            <consortium name="WormBaseParasite"/>
        </authorList>
    </citation>
    <scope>IDENTIFICATION</scope>
</reference>
<evidence type="ECO:0000259" key="4">
    <source>
        <dbReference type="Pfam" id="PF00171"/>
    </source>
</evidence>
<dbReference type="Gene3D" id="3.40.605.10">
    <property type="entry name" value="Aldehyde Dehydrogenase, Chain A, domain 1"/>
    <property type="match status" value="1"/>
</dbReference>
<keyword evidence="5" id="KW-1185">Reference proteome</keyword>
<dbReference type="InterPro" id="IPR012394">
    <property type="entry name" value="Aldehyde_DH_NAD(P)"/>
</dbReference>
<comment type="similarity">
    <text evidence="1">Belongs to the aldehyde dehydrogenase family.</text>
</comment>
<protein>
    <submittedName>
        <fullName evidence="6">Aldehyde dehydrogenase domain-containing protein</fullName>
    </submittedName>
</protein>
<dbReference type="FunFam" id="3.40.309.10:FF:000034">
    <property type="entry name" value="Aldehyde dehydrogenase, dimeric NADP-preferring"/>
    <property type="match status" value="1"/>
</dbReference>
<evidence type="ECO:0000313" key="6">
    <source>
        <dbReference type="WBParaSite" id="PSAMB.scaffold6940size8561.g29366.t1"/>
    </source>
</evidence>
<dbReference type="GO" id="GO:0005737">
    <property type="term" value="C:cytoplasm"/>
    <property type="evidence" value="ECO:0007669"/>
    <property type="project" value="TreeGrafter"/>
</dbReference>
<keyword evidence="3" id="KW-0812">Transmembrane</keyword>
<dbReference type="InterPro" id="IPR016162">
    <property type="entry name" value="Ald_DH_N"/>
</dbReference>
<keyword evidence="3" id="KW-0472">Membrane</keyword>
<dbReference type="GO" id="GO:0006081">
    <property type="term" value="P:aldehyde metabolic process"/>
    <property type="evidence" value="ECO:0007669"/>
    <property type="project" value="InterPro"/>
</dbReference>
<accession>A0A914X841</accession>
<feature type="transmembrane region" description="Helical" evidence="3">
    <location>
        <begin position="134"/>
        <end position="155"/>
    </location>
</feature>
<proteinExistence type="inferred from homology"/>
<dbReference type="Gene3D" id="3.40.309.10">
    <property type="entry name" value="Aldehyde Dehydrogenase, Chain A, domain 2"/>
    <property type="match status" value="1"/>
</dbReference>
<evidence type="ECO:0000256" key="2">
    <source>
        <dbReference type="ARBA" id="ARBA00023002"/>
    </source>
</evidence>
<dbReference type="WBParaSite" id="PSAMB.scaffold6940size8561.g29366.t1">
    <property type="protein sequence ID" value="PSAMB.scaffold6940size8561.g29366.t1"/>
    <property type="gene ID" value="PSAMB.scaffold6940size8561.g29366"/>
</dbReference>
<sequence length="158" mass="17541">PVLPIVTIKSLDEALEHIKDGEKPLAAYIFTNDGNKVSRLITETSSGGVTVNDVILHMTVDTLPFGGVGNSGMGRYRGKYGFDTFSHEKAILKRGFMGESLMAVRYPPFTTKKFEQLKKLTGGRKGFPKFFRHIGVLPILILGVFVGIFIQRFLLRHA</sequence>
<evidence type="ECO:0000256" key="1">
    <source>
        <dbReference type="ARBA" id="ARBA00009986"/>
    </source>
</evidence>
<keyword evidence="2" id="KW-0560">Oxidoreductase</keyword>
<organism evidence="5 6">
    <name type="scientific">Plectus sambesii</name>
    <dbReference type="NCBI Taxonomy" id="2011161"/>
    <lineage>
        <taxon>Eukaryota</taxon>
        <taxon>Metazoa</taxon>
        <taxon>Ecdysozoa</taxon>
        <taxon>Nematoda</taxon>
        <taxon>Chromadorea</taxon>
        <taxon>Plectida</taxon>
        <taxon>Plectina</taxon>
        <taxon>Plectoidea</taxon>
        <taxon>Plectidae</taxon>
        <taxon>Plectus</taxon>
    </lineage>
</organism>
<dbReference type="Pfam" id="PF00171">
    <property type="entry name" value="Aldedh"/>
    <property type="match status" value="1"/>
</dbReference>
<dbReference type="Proteomes" id="UP000887566">
    <property type="component" value="Unplaced"/>
</dbReference>
<dbReference type="InterPro" id="IPR016163">
    <property type="entry name" value="Ald_DH_C"/>
</dbReference>
<evidence type="ECO:0000256" key="3">
    <source>
        <dbReference type="SAM" id="Phobius"/>
    </source>
</evidence>
<dbReference type="InterPro" id="IPR016161">
    <property type="entry name" value="Ald_DH/histidinol_DH"/>
</dbReference>
<name>A0A914X841_9BILA</name>
<dbReference type="PANTHER" id="PTHR43570">
    <property type="entry name" value="ALDEHYDE DEHYDROGENASE"/>
    <property type="match status" value="1"/>
</dbReference>
<dbReference type="SUPFAM" id="SSF53720">
    <property type="entry name" value="ALDH-like"/>
    <property type="match status" value="1"/>
</dbReference>
<dbReference type="GO" id="GO:0004029">
    <property type="term" value="F:aldehyde dehydrogenase (NAD+) activity"/>
    <property type="evidence" value="ECO:0007669"/>
    <property type="project" value="TreeGrafter"/>
</dbReference>
<keyword evidence="3" id="KW-1133">Transmembrane helix</keyword>
<dbReference type="PANTHER" id="PTHR43570:SF16">
    <property type="entry name" value="ALDEHYDE DEHYDROGENASE TYPE III, ISOFORM Q"/>
    <property type="match status" value="1"/>
</dbReference>